<protein>
    <recommendedName>
        <fullName evidence="2 3">Single-stranded DNA-binding protein</fullName>
        <shortName evidence="2">SSB</shortName>
    </recommendedName>
</protein>
<gene>
    <name evidence="5" type="ORF">R9B83_02105</name>
</gene>
<evidence type="ECO:0000313" key="6">
    <source>
        <dbReference type="Proteomes" id="UP001303601"/>
    </source>
</evidence>
<dbReference type="PROSITE" id="PS50935">
    <property type="entry name" value="SSB"/>
    <property type="match status" value="1"/>
</dbReference>
<dbReference type="GeneID" id="94493666"/>
<dbReference type="NCBIfam" id="TIGR00621">
    <property type="entry name" value="ssb"/>
    <property type="match status" value="1"/>
</dbReference>
<accession>A0ABZ0P9Q8</accession>
<name>A0ABZ0P9Q8_9BACT</name>
<sequence>MNKVMIVGRLASDPYKGETASNVEYSRFTVVVRRQYTGTNNEPVLDFIPCVAWRQSAEFVNKFLEKGSLVSIEGSFQSSKITASDGKITNSYSINVDHIETLESREAAEARKKNSNTKEFSIPMNSNTSQNVTSESTIDDDNLFDQLTW</sequence>
<dbReference type="Pfam" id="PF00436">
    <property type="entry name" value="SSB"/>
    <property type="match status" value="1"/>
</dbReference>
<evidence type="ECO:0000256" key="1">
    <source>
        <dbReference type="ARBA" id="ARBA00023125"/>
    </source>
</evidence>
<reference evidence="5" key="1">
    <citation type="submission" date="2023-11" db="EMBL/GenBank/DDBJ databases">
        <title>Completed genome sequence of Mycoplasma equirhinis type strain M432/72.</title>
        <authorList>
            <person name="Spergser J."/>
        </authorList>
    </citation>
    <scope>NUCLEOTIDE SEQUENCE [LARGE SCALE GENOMIC DNA]</scope>
    <source>
        <strain evidence="5">M432/72</strain>
    </source>
</reference>
<dbReference type="GO" id="GO:0003677">
    <property type="term" value="F:DNA binding"/>
    <property type="evidence" value="ECO:0007669"/>
    <property type="project" value="UniProtKB-KW"/>
</dbReference>
<feature type="compositionally biased region" description="Polar residues" evidence="4">
    <location>
        <begin position="117"/>
        <end position="136"/>
    </location>
</feature>
<dbReference type="InterPro" id="IPR000424">
    <property type="entry name" value="Primosome_PriB/ssb"/>
</dbReference>
<comment type="subunit">
    <text evidence="2">Homotetramer.</text>
</comment>
<dbReference type="SUPFAM" id="SSF50249">
    <property type="entry name" value="Nucleic acid-binding proteins"/>
    <property type="match status" value="1"/>
</dbReference>
<dbReference type="EMBL" id="CP137845">
    <property type="protein sequence ID" value="WPB53763.1"/>
    <property type="molecule type" value="Genomic_DNA"/>
</dbReference>
<keyword evidence="1 2" id="KW-0238">DNA-binding</keyword>
<dbReference type="PANTHER" id="PTHR10302:SF27">
    <property type="entry name" value="SINGLE-STRANDED DNA-BINDING PROTEIN"/>
    <property type="match status" value="1"/>
</dbReference>
<dbReference type="HAMAP" id="MF_00984">
    <property type="entry name" value="SSB"/>
    <property type="match status" value="1"/>
</dbReference>
<dbReference type="Proteomes" id="UP001303601">
    <property type="component" value="Chromosome"/>
</dbReference>
<organism evidence="5 6">
    <name type="scientific">Metamycoplasma equirhinis</name>
    <dbReference type="NCBI Taxonomy" id="92402"/>
    <lineage>
        <taxon>Bacteria</taxon>
        <taxon>Bacillati</taxon>
        <taxon>Mycoplasmatota</taxon>
        <taxon>Mycoplasmoidales</taxon>
        <taxon>Metamycoplasmataceae</taxon>
        <taxon>Metamycoplasma</taxon>
    </lineage>
</organism>
<evidence type="ECO:0000313" key="5">
    <source>
        <dbReference type="EMBL" id="WPB53763.1"/>
    </source>
</evidence>
<dbReference type="RefSeq" id="WP_140031514.1">
    <property type="nucleotide sequence ID" value="NZ_CP137845.1"/>
</dbReference>
<keyword evidence="6" id="KW-1185">Reference proteome</keyword>
<evidence type="ECO:0000256" key="4">
    <source>
        <dbReference type="SAM" id="MobiDB-lite"/>
    </source>
</evidence>
<dbReference type="InterPro" id="IPR012340">
    <property type="entry name" value="NA-bd_OB-fold"/>
</dbReference>
<dbReference type="CDD" id="cd04496">
    <property type="entry name" value="SSB_OBF"/>
    <property type="match status" value="1"/>
</dbReference>
<comment type="caution">
    <text evidence="2">Lacks conserved residue(s) required for the propagation of feature annotation.</text>
</comment>
<dbReference type="PANTHER" id="PTHR10302">
    <property type="entry name" value="SINGLE-STRANDED DNA-BINDING PROTEIN"/>
    <property type="match status" value="1"/>
</dbReference>
<feature type="region of interest" description="Disordered" evidence="4">
    <location>
        <begin position="111"/>
        <end position="137"/>
    </location>
</feature>
<dbReference type="PIRSF" id="PIRSF002070">
    <property type="entry name" value="SSB"/>
    <property type="match status" value="1"/>
</dbReference>
<evidence type="ECO:0000256" key="3">
    <source>
        <dbReference type="PIRNR" id="PIRNR002070"/>
    </source>
</evidence>
<dbReference type="InterPro" id="IPR011344">
    <property type="entry name" value="ssDNA-bd"/>
</dbReference>
<evidence type="ECO:0000256" key="2">
    <source>
        <dbReference type="HAMAP-Rule" id="MF_00984"/>
    </source>
</evidence>
<proteinExistence type="inferred from homology"/>
<dbReference type="Gene3D" id="2.40.50.140">
    <property type="entry name" value="Nucleic acid-binding proteins"/>
    <property type="match status" value="1"/>
</dbReference>